<dbReference type="HOGENOM" id="CLU_2701358_0_0_9"/>
<name>G7W2A7_PAETH</name>
<dbReference type="Proteomes" id="UP000005876">
    <property type="component" value="Chromosome"/>
</dbReference>
<reference evidence="2" key="1">
    <citation type="submission" date="2011-11" db="EMBL/GenBank/DDBJ databases">
        <title>Complete sequence of Paenibacillus terrae HPL-003.</title>
        <authorList>
            <person name="Shin S.H."/>
            <person name="Kim S."/>
            <person name="Kim J.Y."/>
        </authorList>
    </citation>
    <scope>NUCLEOTIDE SEQUENCE [LARGE SCALE GENOMIC DNA]</scope>
    <source>
        <strain evidence="2">HPL-003</strain>
    </source>
</reference>
<protein>
    <submittedName>
        <fullName evidence="1">Fha domain containing protein</fullName>
    </submittedName>
</protein>
<evidence type="ECO:0000313" key="2">
    <source>
        <dbReference type="Proteomes" id="UP000005876"/>
    </source>
</evidence>
<dbReference type="KEGG" id="pta:HPL003_14700"/>
<evidence type="ECO:0000313" key="1">
    <source>
        <dbReference type="EMBL" id="AET59691.1"/>
    </source>
</evidence>
<proteinExistence type="predicted"/>
<accession>G7W2A7</accession>
<dbReference type="EMBL" id="CP003107">
    <property type="protein sequence ID" value="AET59691.1"/>
    <property type="molecule type" value="Genomic_DNA"/>
</dbReference>
<sequence>MPRFIFSVIHLYFSQKTDNELWQGSALDNGTVLNGEAMVPYKEYILNDGDTFKIAGVSYAYRLGSFKSSANAS</sequence>
<dbReference type="AlphaFoldDB" id="G7W2A7"/>
<reference evidence="1 2" key="3">
    <citation type="journal article" date="2012" name="J. Bacteriol.">
        <title>Genome Sequence of Paenibacillus terrae HPL-003, a Xylanase-Producing Bacterium Isolated from Soil Found in Forest Residue.</title>
        <authorList>
            <person name="Shin S.H."/>
            <person name="Kim S."/>
            <person name="Kim J.Y."/>
            <person name="Song H.Y."/>
            <person name="Cho S.J."/>
            <person name="Kim D.R."/>
            <person name="Lee K.I."/>
            <person name="Lim H.K."/>
            <person name="Park N.J."/>
            <person name="Hwang I.T."/>
            <person name="Yang K.S."/>
        </authorList>
    </citation>
    <scope>NUCLEOTIDE SEQUENCE [LARGE SCALE GENOMIC DNA]</scope>
    <source>
        <strain evidence="1 2">HPL-003</strain>
    </source>
</reference>
<gene>
    <name evidence="1" type="ordered locus">HPL003_14700</name>
</gene>
<dbReference type="STRING" id="985665.HPL003_14700"/>
<dbReference type="eggNOG" id="ENOG50307FT">
    <property type="taxonomic scope" value="Bacteria"/>
</dbReference>
<reference key="2">
    <citation type="submission" date="2011-11" db="EMBL/GenBank/DDBJ databases">
        <authorList>
            <person name="Shin S.H."/>
            <person name="Kim S."/>
            <person name="Kim J.Y."/>
        </authorList>
    </citation>
    <scope>NUCLEOTIDE SEQUENCE</scope>
    <source>
        <strain>HPL-003</strain>
    </source>
</reference>
<organism evidence="1 2">
    <name type="scientific">Paenibacillus terrae (strain HPL-003)</name>
    <dbReference type="NCBI Taxonomy" id="985665"/>
    <lineage>
        <taxon>Bacteria</taxon>
        <taxon>Bacillati</taxon>
        <taxon>Bacillota</taxon>
        <taxon>Bacilli</taxon>
        <taxon>Bacillales</taxon>
        <taxon>Paenibacillaceae</taxon>
        <taxon>Paenibacillus</taxon>
    </lineage>
</organism>
<dbReference type="InterPro" id="IPR008984">
    <property type="entry name" value="SMAD_FHA_dom_sf"/>
</dbReference>
<dbReference type="SUPFAM" id="SSF49879">
    <property type="entry name" value="SMAD/FHA domain"/>
    <property type="match status" value="1"/>
</dbReference>